<organism evidence="2 3">
    <name type="scientific">Rhypophila decipiens</name>
    <dbReference type="NCBI Taxonomy" id="261697"/>
    <lineage>
        <taxon>Eukaryota</taxon>
        <taxon>Fungi</taxon>
        <taxon>Dikarya</taxon>
        <taxon>Ascomycota</taxon>
        <taxon>Pezizomycotina</taxon>
        <taxon>Sordariomycetes</taxon>
        <taxon>Sordariomycetidae</taxon>
        <taxon>Sordariales</taxon>
        <taxon>Naviculisporaceae</taxon>
        <taxon>Rhypophila</taxon>
    </lineage>
</organism>
<reference evidence="2" key="1">
    <citation type="journal article" date="2023" name="Mol. Phylogenet. Evol.">
        <title>Genome-scale phylogeny and comparative genomics of the fungal order Sordariales.</title>
        <authorList>
            <person name="Hensen N."/>
            <person name="Bonometti L."/>
            <person name="Westerberg I."/>
            <person name="Brannstrom I.O."/>
            <person name="Guillou S."/>
            <person name="Cros-Aarteil S."/>
            <person name="Calhoun S."/>
            <person name="Haridas S."/>
            <person name="Kuo A."/>
            <person name="Mondo S."/>
            <person name="Pangilinan J."/>
            <person name="Riley R."/>
            <person name="LaButti K."/>
            <person name="Andreopoulos B."/>
            <person name="Lipzen A."/>
            <person name="Chen C."/>
            <person name="Yan M."/>
            <person name="Daum C."/>
            <person name="Ng V."/>
            <person name="Clum A."/>
            <person name="Steindorff A."/>
            <person name="Ohm R.A."/>
            <person name="Martin F."/>
            <person name="Silar P."/>
            <person name="Natvig D.O."/>
            <person name="Lalanne C."/>
            <person name="Gautier V."/>
            <person name="Ament-Velasquez S.L."/>
            <person name="Kruys A."/>
            <person name="Hutchinson M.I."/>
            <person name="Powell A.J."/>
            <person name="Barry K."/>
            <person name="Miller A.N."/>
            <person name="Grigoriev I.V."/>
            <person name="Debuchy R."/>
            <person name="Gladieux P."/>
            <person name="Hiltunen Thoren M."/>
            <person name="Johannesson H."/>
        </authorList>
    </citation>
    <scope>NUCLEOTIDE SEQUENCE</scope>
    <source>
        <strain evidence="2">PSN293</strain>
    </source>
</reference>
<gene>
    <name evidence="2" type="ORF">QBC37DRAFT_455771</name>
</gene>
<evidence type="ECO:0000313" key="3">
    <source>
        <dbReference type="Proteomes" id="UP001301769"/>
    </source>
</evidence>
<dbReference type="AlphaFoldDB" id="A0AAN6XVH8"/>
<comment type="caution">
    <text evidence="2">The sequence shown here is derived from an EMBL/GenBank/DDBJ whole genome shotgun (WGS) entry which is preliminary data.</text>
</comment>
<evidence type="ECO:0000256" key="1">
    <source>
        <dbReference type="SAM" id="SignalP"/>
    </source>
</evidence>
<dbReference type="EMBL" id="MU858299">
    <property type="protein sequence ID" value="KAK4207373.1"/>
    <property type="molecule type" value="Genomic_DNA"/>
</dbReference>
<proteinExistence type="predicted"/>
<evidence type="ECO:0000313" key="2">
    <source>
        <dbReference type="EMBL" id="KAK4207373.1"/>
    </source>
</evidence>
<feature type="chain" id="PRO_5042918776" evidence="1">
    <location>
        <begin position="19"/>
        <end position="272"/>
    </location>
</feature>
<name>A0AAN6XVH8_9PEZI</name>
<reference evidence="2" key="2">
    <citation type="submission" date="2023-05" db="EMBL/GenBank/DDBJ databases">
        <authorList>
            <consortium name="Lawrence Berkeley National Laboratory"/>
            <person name="Steindorff A."/>
            <person name="Hensen N."/>
            <person name="Bonometti L."/>
            <person name="Westerberg I."/>
            <person name="Brannstrom I.O."/>
            <person name="Guillou S."/>
            <person name="Cros-Aarteil S."/>
            <person name="Calhoun S."/>
            <person name="Haridas S."/>
            <person name="Kuo A."/>
            <person name="Mondo S."/>
            <person name="Pangilinan J."/>
            <person name="Riley R."/>
            <person name="Labutti K."/>
            <person name="Andreopoulos B."/>
            <person name="Lipzen A."/>
            <person name="Chen C."/>
            <person name="Yanf M."/>
            <person name="Daum C."/>
            <person name="Ng V."/>
            <person name="Clum A."/>
            <person name="Ohm R."/>
            <person name="Martin F."/>
            <person name="Silar P."/>
            <person name="Natvig D."/>
            <person name="Lalanne C."/>
            <person name="Gautier V."/>
            <person name="Ament-Velasquez S.L."/>
            <person name="Kruys A."/>
            <person name="Hutchinson M.I."/>
            <person name="Powell A.J."/>
            <person name="Barry K."/>
            <person name="Miller A.N."/>
            <person name="Grigoriev I.V."/>
            <person name="Debuchy R."/>
            <person name="Gladieux P."/>
            <person name="Thoren M.H."/>
            <person name="Johannesson H."/>
        </authorList>
    </citation>
    <scope>NUCLEOTIDE SEQUENCE</scope>
    <source>
        <strain evidence="2">PSN293</strain>
    </source>
</reference>
<keyword evidence="1" id="KW-0732">Signal</keyword>
<feature type="signal peptide" evidence="1">
    <location>
        <begin position="1"/>
        <end position="18"/>
    </location>
</feature>
<dbReference type="Proteomes" id="UP001301769">
    <property type="component" value="Unassembled WGS sequence"/>
</dbReference>
<sequence length="272" mass="28966">MLALSAIALATLLRGVAATLYCQCENPSYDRIFPGINEICSQLSDDWCSTNCSFASRKNCDYCQYTPRGFGPDADYARLKNWCGKQQGSSGGVPYHGKDVFCYSYDNKASCGTCGGCSYENNGYRKLRARDVVAECPAGADPDECTDRAAPDAWVTFVAKNILGHVDESDDCGPIYPAAAQDIVAAFTGVSGCKVTTNQGSANDLLVTCTSLLGDPGHNSNNLHTFQSGCAAAGGLEFDDNNGLIERSVGNGDGDLVKLWLVHEDGSKIRMA</sequence>
<accession>A0AAN6XVH8</accession>
<protein>
    <submittedName>
        <fullName evidence="2">Uncharacterized protein</fullName>
    </submittedName>
</protein>
<keyword evidence="3" id="KW-1185">Reference proteome</keyword>